<evidence type="ECO:0008006" key="7">
    <source>
        <dbReference type="Google" id="ProtNLM"/>
    </source>
</evidence>
<feature type="compositionally biased region" description="Polar residues" evidence="4">
    <location>
        <begin position="107"/>
        <end position="118"/>
    </location>
</feature>
<dbReference type="InterPro" id="IPR005011">
    <property type="entry name" value="SNU66/SART1"/>
</dbReference>
<organism evidence="5 6">
    <name type="scientific">Malus baccata</name>
    <name type="common">Siberian crab apple</name>
    <name type="synonym">Pyrus baccata</name>
    <dbReference type="NCBI Taxonomy" id="106549"/>
    <lineage>
        <taxon>Eukaryota</taxon>
        <taxon>Viridiplantae</taxon>
        <taxon>Streptophyta</taxon>
        <taxon>Embryophyta</taxon>
        <taxon>Tracheophyta</taxon>
        <taxon>Spermatophyta</taxon>
        <taxon>Magnoliopsida</taxon>
        <taxon>eudicotyledons</taxon>
        <taxon>Gunneridae</taxon>
        <taxon>Pentapetalae</taxon>
        <taxon>rosids</taxon>
        <taxon>fabids</taxon>
        <taxon>Rosales</taxon>
        <taxon>Rosaceae</taxon>
        <taxon>Amygdaloideae</taxon>
        <taxon>Maleae</taxon>
        <taxon>Malus</taxon>
    </lineage>
</organism>
<comment type="caution">
    <text evidence="5">The sequence shown here is derived from an EMBL/GenBank/DDBJ whole genome shotgun (WGS) entry which is preliminary data.</text>
</comment>
<feature type="region of interest" description="Disordered" evidence="4">
    <location>
        <begin position="79"/>
        <end position="139"/>
    </location>
</feature>
<evidence type="ECO:0000256" key="3">
    <source>
        <dbReference type="ARBA" id="ARBA00023242"/>
    </source>
</evidence>
<dbReference type="Proteomes" id="UP000315295">
    <property type="component" value="Unassembled WGS sequence"/>
</dbReference>
<dbReference type="Pfam" id="PF03343">
    <property type="entry name" value="SART-1"/>
    <property type="match status" value="1"/>
</dbReference>
<dbReference type="GO" id="GO:0000481">
    <property type="term" value="P:maturation of 5S rRNA"/>
    <property type="evidence" value="ECO:0007669"/>
    <property type="project" value="TreeGrafter"/>
</dbReference>
<dbReference type="PANTHER" id="PTHR14152:SF5">
    <property type="entry name" value="U4_U6.U5 TRI-SNRNP-ASSOCIATED PROTEIN 1"/>
    <property type="match status" value="1"/>
</dbReference>
<dbReference type="EMBL" id="VIEB01047472">
    <property type="protein sequence ID" value="TQD68516.1"/>
    <property type="molecule type" value="Genomic_DNA"/>
</dbReference>
<gene>
    <name evidence="5" type="ORF">C1H46_021791</name>
</gene>
<evidence type="ECO:0000256" key="2">
    <source>
        <dbReference type="ARBA" id="ARBA00006076"/>
    </source>
</evidence>
<proteinExistence type="inferred from homology"/>
<evidence type="ECO:0000313" key="6">
    <source>
        <dbReference type="Proteomes" id="UP000315295"/>
    </source>
</evidence>
<comment type="similarity">
    <text evidence="2">Belongs to the SNU66/SART1 family.</text>
</comment>
<reference evidence="5 6" key="1">
    <citation type="journal article" date="2019" name="G3 (Bethesda)">
        <title>Sequencing of a Wild Apple (Malus baccata) Genome Unravels the Differences Between Cultivated and Wild Apple Species Regarding Disease Resistance and Cold Tolerance.</title>
        <authorList>
            <person name="Chen X."/>
        </authorList>
    </citation>
    <scope>NUCLEOTIDE SEQUENCE [LARGE SCALE GENOMIC DNA]</scope>
    <source>
        <strain evidence="6">cv. Shandingzi</strain>
        <tissue evidence="5">Leaves</tissue>
    </source>
</reference>
<dbReference type="PANTHER" id="PTHR14152">
    <property type="entry name" value="SQUAMOUS CELL CARCINOMA ANTIGEN RECOGNISED BY CYTOTOXIC T LYMPHOCYTES"/>
    <property type="match status" value="1"/>
</dbReference>
<accession>A0A540K2J1</accession>
<feature type="region of interest" description="Disordered" evidence="4">
    <location>
        <begin position="37"/>
        <end position="56"/>
    </location>
</feature>
<comment type="subcellular location">
    <subcellularLocation>
        <location evidence="1">Nucleus</location>
    </subcellularLocation>
</comment>
<feature type="compositionally biased region" description="Basic and acidic residues" evidence="4">
    <location>
        <begin position="79"/>
        <end position="98"/>
    </location>
</feature>
<keyword evidence="3" id="KW-0539">Nucleus</keyword>
<dbReference type="GO" id="GO:0045292">
    <property type="term" value="P:mRNA cis splicing, via spliceosome"/>
    <property type="evidence" value="ECO:0007669"/>
    <property type="project" value="TreeGrafter"/>
</dbReference>
<dbReference type="AlphaFoldDB" id="A0A540K2J1"/>
<dbReference type="GO" id="GO:0046540">
    <property type="term" value="C:U4/U6 x U5 tri-snRNP complex"/>
    <property type="evidence" value="ECO:0007669"/>
    <property type="project" value="TreeGrafter"/>
</dbReference>
<evidence type="ECO:0000313" key="5">
    <source>
        <dbReference type="EMBL" id="TQD68516.1"/>
    </source>
</evidence>
<feature type="region of interest" description="Disordered" evidence="4">
    <location>
        <begin position="304"/>
        <end position="323"/>
    </location>
</feature>
<name>A0A540K2J1_MALBA</name>
<evidence type="ECO:0000256" key="1">
    <source>
        <dbReference type="ARBA" id="ARBA00004123"/>
    </source>
</evidence>
<evidence type="ECO:0000256" key="4">
    <source>
        <dbReference type="SAM" id="MobiDB-lite"/>
    </source>
</evidence>
<sequence>MKVNFKKPKNKKSFRKKQKLDVDALEAEAVSAGLGAADLGSRNGAHRQGVREEKERLEAERRDNIYKMMRRRISTCPWREQENRLLETNDEKEEKASGRPEAIAFLATTSTGRSQIQNAADDDRNRIPSSSEDQSGEKKVVITERMNDHAEETMVNVAGGWTEVNDGIDREDEEHINPPAEDHKEEKDVSDGIFREVTIGKGLSGALKLLKERGSLEVKHDTDAVQMTDELGRPMTQKEAYNRLSHAFHGKGPGKRKQEKRMKQFEKEQKLKQMSSSDTPLQSMETVMEAQAQLRKPYLVLSGHVHPGQTSDPASGFATVEQF</sequence>
<dbReference type="STRING" id="106549.A0A540K2J1"/>
<protein>
    <recommendedName>
        <fullName evidence="7">SART-1 family protein</fullName>
    </recommendedName>
</protein>
<keyword evidence="6" id="KW-1185">Reference proteome</keyword>